<evidence type="ECO:0000313" key="11">
    <source>
        <dbReference type="Ensembl" id="ENSECAP00000067457.1"/>
    </source>
</evidence>
<evidence type="ECO:0000256" key="7">
    <source>
        <dbReference type="ARBA" id="ARBA00023170"/>
    </source>
</evidence>
<keyword evidence="4 9" id="KW-1133">Transmembrane helix</keyword>
<dbReference type="InterPro" id="IPR050119">
    <property type="entry name" value="CCR1-9-like"/>
</dbReference>
<dbReference type="Ensembl" id="ENSECAT00000086467.1">
    <property type="protein sequence ID" value="ENSECAP00000067457.1"/>
    <property type="gene ID" value="ENSECAG00000056436.1"/>
</dbReference>
<reference evidence="11 12" key="1">
    <citation type="journal article" date="2009" name="Science">
        <title>Genome sequence, comparative analysis, and population genetics of the domestic horse.</title>
        <authorList>
            <consortium name="Broad Institute Genome Sequencing Platform"/>
            <consortium name="Broad Institute Whole Genome Assembly Team"/>
            <person name="Wade C.M."/>
            <person name="Giulotto E."/>
            <person name="Sigurdsson S."/>
            <person name="Zoli M."/>
            <person name="Gnerre S."/>
            <person name="Imsland F."/>
            <person name="Lear T.L."/>
            <person name="Adelson D.L."/>
            <person name="Bailey E."/>
            <person name="Bellone R.R."/>
            <person name="Bloecker H."/>
            <person name="Distl O."/>
            <person name="Edgar R.C."/>
            <person name="Garber M."/>
            <person name="Leeb T."/>
            <person name="Mauceli E."/>
            <person name="MacLeod J.N."/>
            <person name="Penedo M.C.T."/>
            <person name="Raison J.M."/>
            <person name="Sharpe T."/>
            <person name="Vogel J."/>
            <person name="Andersson L."/>
            <person name="Antczak D.F."/>
            <person name="Biagi T."/>
            <person name="Binns M.M."/>
            <person name="Chowdhary B.P."/>
            <person name="Coleman S.J."/>
            <person name="Della Valle G."/>
            <person name="Fryc S."/>
            <person name="Guerin G."/>
            <person name="Hasegawa T."/>
            <person name="Hill E.W."/>
            <person name="Jurka J."/>
            <person name="Kiialainen A."/>
            <person name="Lindgren G."/>
            <person name="Liu J."/>
            <person name="Magnani E."/>
            <person name="Mickelson J.R."/>
            <person name="Murray J."/>
            <person name="Nergadze S.G."/>
            <person name="Onofrio R."/>
            <person name="Pedroni S."/>
            <person name="Piras M.F."/>
            <person name="Raudsepp T."/>
            <person name="Rocchi M."/>
            <person name="Roeed K.H."/>
            <person name="Ryder O.A."/>
            <person name="Searle S."/>
            <person name="Skow L."/>
            <person name="Swinburne J.E."/>
            <person name="Syvaenen A.C."/>
            <person name="Tozaki T."/>
            <person name="Valberg S.J."/>
            <person name="Vaudin M."/>
            <person name="White J.R."/>
            <person name="Zody M.C."/>
            <person name="Lander E.S."/>
            <person name="Lindblad-Toh K."/>
        </authorList>
    </citation>
    <scope>NUCLEOTIDE SEQUENCE [LARGE SCALE GENOMIC DNA]</scope>
    <source>
        <strain evidence="11 12">Thoroughbred</strain>
    </source>
</reference>
<proteinExistence type="predicted"/>
<evidence type="ECO:0000256" key="3">
    <source>
        <dbReference type="ARBA" id="ARBA00022692"/>
    </source>
</evidence>
<organism evidence="11 12">
    <name type="scientific">Equus caballus</name>
    <name type="common">Horse</name>
    <dbReference type="NCBI Taxonomy" id="9796"/>
    <lineage>
        <taxon>Eukaryota</taxon>
        <taxon>Metazoa</taxon>
        <taxon>Chordata</taxon>
        <taxon>Craniata</taxon>
        <taxon>Vertebrata</taxon>
        <taxon>Euteleostomi</taxon>
        <taxon>Mammalia</taxon>
        <taxon>Eutheria</taxon>
        <taxon>Laurasiatheria</taxon>
        <taxon>Perissodactyla</taxon>
        <taxon>Equidae</taxon>
        <taxon>Equus</taxon>
    </lineage>
</organism>
<dbReference type="PANTHER" id="PTHR10489:SF686">
    <property type="entry name" value="C-C CHEMOKINE RECEPTOR TYPE 5"/>
    <property type="match status" value="1"/>
</dbReference>
<keyword evidence="3 9" id="KW-0812">Transmembrane</keyword>
<dbReference type="PRINTS" id="PR00657">
    <property type="entry name" value="CCCHEMOKINER"/>
</dbReference>
<keyword evidence="2" id="KW-1003">Cell membrane</keyword>
<evidence type="ECO:0000256" key="1">
    <source>
        <dbReference type="ARBA" id="ARBA00004651"/>
    </source>
</evidence>
<evidence type="ECO:0000313" key="12">
    <source>
        <dbReference type="Proteomes" id="UP000002281"/>
    </source>
</evidence>
<sequence length="222" mass="24760">MPIPRPSLCNCVRVGLRWSPEIYALKNILDGFKIDYQTSPFYDIDYGMSEPCQKTNVRQITARLLALLYSLVFIAGFVGNMLVALVLIKCKKLKRVTDIYLLNLTISDLFFLLTLPFCKWSMGCTLRAICAVRTLNRLVTLKLECDTHTHLAWSSWEMLAISKESGPWGCEEAVSMAGPKNVARRLPTTGSIINQGSQLLHLKLTAAFVPSHPSNQLLPGSA</sequence>
<dbReference type="Proteomes" id="UP000002281">
    <property type="component" value="Chromosome 5"/>
</dbReference>
<keyword evidence="7" id="KW-0675">Receptor</keyword>
<evidence type="ECO:0000256" key="4">
    <source>
        <dbReference type="ARBA" id="ARBA00022989"/>
    </source>
</evidence>
<keyword evidence="5" id="KW-0297">G-protein coupled receptor</keyword>
<dbReference type="GO" id="GO:0006935">
    <property type="term" value="P:chemotaxis"/>
    <property type="evidence" value="ECO:0007669"/>
    <property type="project" value="InterPro"/>
</dbReference>
<evidence type="ECO:0000256" key="2">
    <source>
        <dbReference type="ARBA" id="ARBA00022475"/>
    </source>
</evidence>
<evidence type="ECO:0000256" key="9">
    <source>
        <dbReference type="SAM" id="Phobius"/>
    </source>
</evidence>
<dbReference type="InterPro" id="IPR000276">
    <property type="entry name" value="GPCR_Rhodpsn"/>
</dbReference>
<dbReference type="PRINTS" id="PR00237">
    <property type="entry name" value="GPCRRHODOPSN"/>
</dbReference>
<name>A0A9L0RXP4_HORSE</name>
<dbReference type="AlphaFoldDB" id="A0A9L0RXP4"/>
<dbReference type="PANTHER" id="PTHR10489">
    <property type="entry name" value="CELL ADHESION MOLECULE"/>
    <property type="match status" value="1"/>
</dbReference>
<keyword evidence="6 9" id="KW-0472">Membrane</keyword>
<dbReference type="Pfam" id="PF00001">
    <property type="entry name" value="7tm_1"/>
    <property type="match status" value="1"/>
</dbReference>
<evidence type="ECO:0000256" key="8">
    <source>
        <dbReference type="ARBA" id="ARBA00023224"/>
    </source>
</evidence>
<dbReference type="InterPro" id="IPR017452">
    <property type="entry name" value="GPCR_Rhodpsn_7TM"/>
</dbReference>
<comment type="subcellular location">
    <subcellularLocation>
        <location evidence="1">Cell membrane</location>
        <topology evidence="1">Multi-pass membrane protein</topology>
    </subcellularLocation>
</comment>
<dbReference type="GO" id="GO:0004950">
    <property type="term" value="F:chemokine receptor activity"/>
    <property type="evidence" value="ECO:0007669"/>
    <property type="project" value="InterPro"/>
</dbReference>
<dbReference type="GO" id="GO:0005886">
    <property type="term" value="C:plasma membrane"/>
    <property type="evidence" value="ECO:0007669"/>
    <property type="project" value="UniProtKB-SubCell"/>
</dbReference>
<feature type="transmembrane region" description="Helical" evidence="9">
    <location>
        <begin position="66"/>
        <end position="88"/>
    </location>
</feature>
<accession>A0A9L0RXP4</accession>
<dbReference type="InterPro" id="IPR000355">
    <property type="entry name" value="Chemokine_rcpt"/>
</dbReference>
<reference evidence="11" key="2">
    <citation type="submission" date="2025-05" db="UniProtKB">
        <authorList>
            <consortium name="Ensembl"/>
        </authorList>
    </citation>
    <scope>IDENTIFICATION</scope>
    <source>
        <strain evidence="11">Thoroughbred</strain>
    </source>
</reference>
<feature type="transmembrane region" description="Helical" evidence="9">
    <location>
        <begin position="100"/>
        <end position="117"/>
    </location>
</feature>
<keyword evidence="8" id="KW-0807">Transducer</keyword>
<dbReference type="GeneTree" id="ENSGT01020000230359"/>
<evidence type="ECO:0000256" key="5">
    <source>
        <dbReference type="ARBA" id="ARBA00023040"/>
    </source>
</evidence>
<protein>
    <recommendedName>
        <fullName evidence="10">G-protein coupled receptors family 1 profile domain-containing protein</fullName>
    </recommendedName>
</protein>
<evidence type="ECO:0000259" key="10">
    <source>
        <dbReference type="PROSITE" id="PS50262"/>
    </source>
</evidence>
<dbReference type="SUPFAM" id="SSF81321">
    <property type="entry name" value="Family A G protein-coupled receptor-like"/>
    <property type="match status" value="1"/>
</dbReference>
<keyword evidence="12" id="KW-1185">Reference proteome</keyword>
<evidence type="ECO:0000256" key="6">
    <source>
        <dbReference type="ARBA" id="ARBA00023136"/>
    </source>
</evidence>
<feature type="domain" description="G-protein coupled receptors family 1 profile" evidence="10">
    <location>
        <begin position="79"/>
        <end position="115"/>
    </location>
</feature>
<dbReference type="Ensembl" id="ENSECAT00000133376.1">
    <property type="protein sequence ID" value="ENSECAP00000067834.1"/>
    <property type="gene ID" value="ENSECAG00000056436.1"/>
</dbReference>
<dbReference type="PROSITE" id="PS50262">
    <property type="entry name" value="G_PROTEIN_RECEP_F1_2"/>
    <property type="match status" value="1"/>
</dbReference>
<dbReference type="Gene3D" id="1.20.1070.10">
    <property type="entry name" value="Rhodopsin 7-helix transmembrane proteins"/>
    <property type="match status" value="1"/>
</dbReference>